<keyword evidence="2" id="KW-0808">Transferase</keyword>
<dbReference type="Proteomes" id="UP001595840">
    <property type="component" value="Unassembled WGS sequence"/>
</dbReference>
<comment type="caution">
    <text evidence="2">The sequence shown here is derived from an EMBL/GenBank/DDBJ whole genome shotgun (WGS) entry which is preliminary data.</text>
</comment>
<evidence type="ECO:0000259" key="1">
    <source>
        <dbReference type="Pfam" id="PF13439"/>
    </source>
</evidence>
<dbReference type="RefSeq" id="WP_380736616.1">
    <property type="nucleotide sequence ID" value="NZ_JBHSCX010000025.1"/>
</dbReference>
<gene>
    <name evidence="2" type="ORF">ACFOX3_19050</name>
</gene>
<dbReference type="PANTHER" id="PTHR12526:SF630">
    <property type="entry name" value="GLYCOSYLTRANSFERASE"/>
    <property type="match status" value="1"/>
</dbReference>
<dbReference type="SUPFAM" id="SSF53756">
    <property type="entry name" value="UDP-Glycosyltransferase/glycogen phosphorylase"/>
    <property type="match status" value="1"/>
</dbReference>
<protein>
    <submittedName>
        <fullName evidence="2">Glycosyltransferase family 4 protein</fullName>
        <ecNumber evidence="2">2.4.-.-</ecNumber>
    </submittedName>
</protein>
<sequence>MEIRPMQGSTILHVIDTTGPGGAETIFTQLCAESNQRGYHALALIRGEGWVSRELERLGVETLIVNCKGSFNVRFLATLIRIILTRKVKLIQSHLLGSNVYASLAGLLTARPVYSTFHGFVDIGEHERFRALKFFAIRYGSRAVFAVTESLASMLVKSTSINEKQVVVIPNGVDTEYFFSRNMYEIASAGPVKIGCLGNVRTAKNYPIAILMMKHLKEQGLNAELHIAGDDTNALAESCRAQALELGVSDSIVWRGFVANTPAYLNELDIFLLCSSSEGHPLALTQAMSCGLPIVTTACGVENIVAQGETAVIVENQSVTAIVDGVQQLASDVVLRSTLGQTAAKVARDKWSLAFTLNNYFKNYGISNDE</sequence>
<dbReference type="CDD" id="cd03801">
    <property type="entry name" value="GT4_PimA-like"/>
    <property type="match status" value="1"/>
</dbReference>
<dbReference type="GO" id="GO:0016757">
    <property type="term" value="F:glycosyltransferase activity"/>
    <property type="evidence" value="ECO:0007669"/>
    <property type="project" value="UniProtKB-KW"/>
</dbReference>
<dbReference type="PANTHER" id="PTHR12526">
    <property type="entry name" value="GLYCOSYLTRANSFERASE"/>
    <property type="match status" value="1"/>
</dbReference>
<feature type="domain" description="Glycosyltransferase subfamily 4-like N-terminal" evidence="1">
    <location>
        <begin position="20"/>
        <end position="176"/>
    </location>
</feature>
<dbReference type="InterPro" id="IPR028098">
    <property type="entry name" value="Glyco_trans_4-like_N"/>
</dbReference>
<evidence type="ECO:0000313" key="2">
    <source>
        <dbReference type="EMBL" id="MFC4364414.1"/>
    </source>
</evidence>
<dbReference type="Pfam" id="PF13692">
    <property type="entry name" value="Glyco_trans_1_4"/>
    <property type="match status" value="1"/>
</dbReference>
<dbReference type="EMBL" id="JBHSCX010000025">
    <property type="protein sequence ID" value="MFC4364414.1"/>
    <property type="molecule type" value="Genomic_DNA"/>
</dbReference>
<keyword evidence="2" id="KW-0328">Glycosyltransferase</keyword>
<dbReference type="Gene3D" id="3.40.50.2000">
    <property type="entry name" value="Glycogen Phosphorylase B"/>
    <property type="match status" value="2"/>
</dbReference>
<proteinExistence type="predicted"/>
<accession>A0ABV8V926</accession>
<keyword evidence="3" id="KW-1185">Reference proteome</keyword>
<evidence type="ECO:0000313" key="3">
    <source>
        <dbReference type="Proteomes" id="UP001595840"/>
    </source>
</evidence>
<name>A0ABV8V926_9GAMM</name>
<organism evidence="2 3">
    <name type="scientific">Simiduia curdlanivorans</name>
    <dbReference type="NCBI Taxonomy" id="1492769"/>
    <lineage>
        <taxon>Bacteria</taxon>
        <taxon>Pseudomonadati</taxon>
        <taxon>Pseudomonadota</taxon>
        <taxon>Gammaproteobacteria</taxon>
        <taxon>Cellvibrionales</taxon>
        <taxon>Cellvibrionaceae</taxon>
        <taxon>Simiduia</taxon>
    </lineage>
</organism>
<dbReference type="Pfam" id="PF13439">
    <property type="entry name" value="Glyco_transf_4"/>
    <property type="match status" value="1"/>
</dbReference>
<reference evidence="3" key="1">
    <citation type="journal article" date="2019" name="Int. J. Syst. Evol. Microbiol.">
        <title>The Global Catalogue of Microorganisms (GCM) 10K type strain sequencing project: providing services to taxonomists for standard genome sequencing and annotation.</title>
        <authorList>
            <consortium name="The Broad Institute Genomics Platform"/>
            <consortium name="The Broad Institute Genome Sequencing Center for Infectious Disease"/>
            <person name="Wu L."/>
            <person name="Ma J."/>
        </authorList>
    </citation>
    <scope>NUCLEOTIDE SEQUENCE [LARGE SCALE GENOMIC DNA]</scope>
    <source>
        <strain evidence="3">CECT 8570</strain>
    </source>
</reference>
<dbReference type="EC" id="2.4.-.-" evidence="2"/>